<dbReference type="CDD" id="cd07432">
    <property type="entry name" value="PHP_HisPPase"/>
    <property type="match status" value="1"/>
</dbReference>
<dbReference type="Proteomes" id="UP000235731">
    <property type="component" value="Unassembled WGS sequence"/>
</dbReference>
<proteinExistence type="predicted"/>
<dbReference type="GO" id="GO:0005829">
    <property type="term" value="C:cytosol"/>
    <property type="evidence" value="ECO:0007669"/>
    <property type="project" value="TreeGrafter"/>
</dbReference>
<dbReference type="InterPro" id="IPR004013">
    <property type="entry name" value="PHP_dom"/>
</dbReference>
<dbReference type="EMBL" id="PNIE01000036">
    <property type="protein sequence ID" value="PMP63408.1"/>
    <property type="molecule type" value="Genomic_DNA"/>
</dbReference>
<dbReference type="GO" id="GO:0042578">
    <property type="term" value="F:phosphoric ester hydrolase activity"/>
    <property type="evidence" value="ECO:0007669"/>
    <property type="project" value="TreeGrafter"/>
</dbReference>
<sequence length="213" mass="23348">MFDFHCHSVFSDGELIPAEIWRRVKVLNYTAIAITDHADPSNFEFILENLLKIKASFQGLTPKMLVGIEITHVPPELIPELIKRAREKGADLVVVHGETIVEPVAEGTNRAAILGGADILAHPGLIREEEVKLAAEKGVFLEISGRKGHSLTNGHVVKLAKKFGAPLVINSDAHSPSDFLTKDLALKIALGAGLTLEETENLWKLAQKRFLKI</sequence>
<dbReference type="SMART" id="SM00481">
    <property type="entry name" value="POLIIIAc"/>
    <property type="match status" value="1"/>
</dbReference>
<dbReference type="SUPFAM" id="SSF89550">
    <property type="entry name" value="PHP domain-like"/>
    <property type="match status" value="1"/>
</dbReference>
<reference evidence="2 3" key="1">
    <citation type="submission" date="2018-01" db="EMBL/GenBank/DDBJ databases">
        <title>Metagenomic assembled genomes from two thermal pools in the Uzon Caldera, Kamchatka, Russia.</title>
        <authorList>
            <person name="Wilkins L."/>
            <person name="Ettinger C."/>
        </authorList>
    </citation>
    <scope>NUCLEOTIDE SEQUENCE [LARGE SCALE GENOMIC DNA]</scope>
    <source>
        <strain evidence="2">ZAV-15</strain>
    </source>
</reference>
<feature type="domain" description="Polymerase/histidinol phosphatase N-terminal" evidence="1">
    <location>
        <begin position="2"/>
        <end position="74"/>
    </location>
</feature>
<protein>
    <submittedName>
        <fullName evidence="2">PHP domain-containing protein</fullName>
    </submittedName>
</protein>
<dbReference type="PANTHER" id="PTHR36928:SF1">
    <property type="entry name" value="PHOSPHATASE YCDX-RELATED"/>
    <property type="match status" value="1"/>
</dbReference>
<comment type="caution">
    <text evidence="2">The sequence shown here is derived from an EMBL/GenBank/DDBJ whole genome shotgun (WGS) entry which is preliminary data.</text>
</comment>
<name>A0A2N7PK75_9BACT</name>
<dbReference type="Gene3D" id="3.20.20.140">
    <property type="entry name" value="Metal-dependent hydrolases"/>
    <property type="match status" value="1"/>
</dbReference>
<dbReference type="InterPro" id="IPR050243">
    <property type="entry name" value="PHP_phosphatase"/>
</dbReference>
<dbReference type="PANTHER" id="PTHR36928">
    <property type="entry name" value="PHOSPHATASE YCDX-RELATED"/>
    <property type="match status" value="1"/>
</dbReference>
<dbReference type="InterPro" id="IPR003141">
    <property type="entry name" value="Pol/His_phosphatase_N"/>
</dbReference>
<dbReference type="InterPro" id="IPR016195">
    <property type="entry name" value="Pol/histidinol_Pase-like"/>
</dbReference>
<gene>
    <name evidence="2" type="ORF">C0197_02650</name>
</gene>
<evidence type="ECO:0000259" key="1">
    <source>
        <dbReference type="SMART" id="SM00481"/>
    </source>
</evidence>
<dbReference type="Pfam" id="PF02811">
    <property type="entry name" value="PHP"/>
    <property type="match status" value="1"/>
</dbReference>
<dbReference type="AlphaFoldDB" id="A0A2N7PK75"/>
<accession>A0A2N7PK75</accession>
<organism evidence="2 3">
    <name type="scientific">Caldimicrobium thiodismutans</name>
    <dbReference type="NCBI Taxonomy" id="1653476"/>
    <lineage>
        <taxon>Bacteria</taxon>
        <taxon>Pseudomonadati</taxon>
        <taxon>Thermodesulfobacteriota</taxon>
        <taxon>Thermodesulfobacteria</taxon>
        <taxon>Thermodesulfobacteriales</taxon>
        <taxon>Thermodesulfobacteriaceae</taxon>
        <taxon>Caldimicrobium</taxon>
    </lineage>
</organism>
<dbReference type="NCBIfam" id="NF004981">
    <property type="entry name" value="PRK06361.1"/>
    <property type="match status" value="1"/>
</dbReference>
<evidence type="ECO:0000313" key="2">
    <source>
        <dbReference type="EMBL" id="PMP63408.1"/>
    </source>
</evidence>
<dbReference type="GO" id="GO:0008270">
    <property type="term" value="F:zinc ion binding"/>
    <property type="evidence" value="ECO:0007669"/>
    <property type="project" value="TreeGrafter"/>
</dbReference>
<evidence type="ECO:0000313" key="3">
    <source>
        <dbReference type="Proteomes" id="UP000235731"/>
    </source>
</evidence>